<evidence type="ECO:0000313" key="2">
    <source>
        <dbReference type="Proteomes" id="UP001647509"/>
    </source>
</evidence>
<dbReference type="Proteomes" id="UP001647509">
    <property type="component" value="Unassembled WGS sequence"/>
</dbReference>
<organism evidence="1 2">
    <name type="scientific">Pseudotamlana agarivorans</name>
    <dbReference type="NCBI Taxonomy" id="481183"/>
    <lineage>
        <taxon>Bacteria</taxon>
        <taxon>Pseudomonadati</taxon>
        <taxon>Bacteroidota</taxon>
        <taxon>Flavobacteriia</taxon>
        <taxon>Flavobacteriales</taxon>
        <taxon>Flavobacteriaceae</taxon>
        <taxon>Pseudotamlana</taxon>
    </lineage>
</organism>
<protein>
    <submittedName>
        <fullName evidence="1">Alpha/beta hydrolase fold domain-containing protein</fullName>
    </submittedName>
</protein>
<comment type="caution">
    <text evidence="1">The sequence shown here is derived from an EMBL/GenBank/DDBJ whole genome shotgun (WGS) entry which is preliminary data.</text>
</comment>
<evidence type="ECO:0000313" key="1">
    <source>
        <dbReference type="EMBL" id="MBU2950915.1"/>
    </source>
</evidence>
<keyword evidence="2" id="KW-1185">Reference proteome</keyword>
<gene>
    <name evidence="1" type="ORF">KO493_09410</name>
</gene>
<reference evidence="1" key="1">
    <citation type="submission" date="2021-05" db="EMBL/GenBank/DDBJ databases">
        <title>Draft genomes of bacteria isolated from model marine particles.</title>
        <authorList>
            <person name="Datta M.S."/>
            <person name="Schwartzman J.A."/>
            <person name="Enke T.N."/>
            <person name="Saavedra J."/>
            <person name="Cermak N."/>
            <person name="Cordero O.X."/>
        </authorList>
    </citation>
    <scope>NUCLEOTIDE SEQUENCE</scope>
    <source>
        <strain evidence="1">I2M19</strain>
    </source>
</reference>
<accession>A0ACC5U9F0</accession>
<keyword evidence="1" id="KW-0378">Hydrolase</keyword>
<dbReference type="EMBL" id="JAHKPD010000013">
    <property type="protein sequence ID" value="MBU2950915.1"/>
    <property type="molecule type" value="Genomic_DNA"/>
</dbReference>
<sequence length="361" mass="40568">MKHIFTYVLCLGLVVALQAQNNLSISQFSKLDSNSNGLLEKYEINQIWKQVKKHDTDQSGSLSLEEFSTYKIPHLNTEGEINLNVKYKSTKEEDLYLDIYYPSGKTDHSNYPIMLYTHGGGWFNGSKENIAKSPVQDPFIELVKQGFAVVSINYRLTRQKSVLMRDCVIDAMDALRYLSANSDTLNVDAQCVYVLGDSAGGHIAQMITLANPDLFKGDQSLYGKPYKVIAGASWYGPSDFTVKSLFETKDTTKDADRFSNRITKTETDPAKIAAMYKEMSPIFYLTKNSPPLLMMAADNDTTIPVAHTYHMMEQAKRIDAPVEQVIVKNAGHNWRKAGGEISPTLEVITTTTVDFFLKHKK</sequence>
<proteinExistence type="predicted"/>
<name>A0ACC5U9F0_9FLAO</name>